<comment type="caution">
    <text evidence="3">The sequence shown here is derived from an EMBL/GenBank/DDBJ whole genome shotgun (WGS) entry which is preliminary data.</text>
</comment>
<feature type="region of interest" description="Disordered" evidence="1">
    <location>
        <begin position="362"/>
        <end position="388"/>
    </location>
</feature>
<evidence type="ECO:0000313" key="4">
    <source>
        <dbReference type="Proteomes" id="UP000031364"/>
    </source>
</evidence>
<dbReference type="RefSeq" id="WP_043673711.1">
    <property type="nucleotide sequence ID" value="NZ_BDCI01000004.1"/>
</dbReference>
<evidence type="ECO:0000256" key="2">
    <source>
        <dbReference type="SAM" id="Phobius"/>
    </source>
</evidence>
<evidence type="ECO:0008006" key="5">
    <source>
        <dbReference type="Google" id="ProtNLM"/>
    </source>
</evidence>
<evidence type="ECO:0000256" key="1">
    <source>
        <dbReference type="SAM" id="MobiDB-lite"/>
    </source>
</evidence>
<feature type="transmembrane region" description="Helical" evidence="2">
    <location>
        <begin position="30"/>
        <end position="52"/>
    </location>
</feature>
<dbReference type="Proteomes" id="UP000031364">
    <property type="component" value="Unassembled WGS sequence"/>
</dbReference>
<keyword evidence="2" id="KW-1133">Transmembrane helix</keyword>
<keyword evidence="4" id="KW-1185">Reference proteome</keyword>
<accession>A0ABR4ZCK6</accession>
<sequence>MIMQLGRNLDAFVQGLSAGVWRLINLGWRWLVIAAVVFVLARLVLGWLVGWYRCREAREAVWLQVTVPATMGRDAGERFARSLAGMLHRTHRRPWRARHVACEFFATDDATTVGLWVPPAFAPKDVLAAILGAWPGAQVEQVTPPPTLEGRGGVCGREIAPRAGEWSPLVDATARRVVDADDYDPLGQVLTALAERGPGETAVVQVIVAAQRGTGSRGLGVRVLDGTGGLCLWLLRELLDFLQPGPAPARTGYRARSTQDPDPVAAQWFRDVVVKKTDRQHLRVTVRAGVAGSVPARYRRGAVTRLTDGYDQVVTAGDGLITRRVARAARRIAARRPGPGFVATVAELAALWHLPAHGGTYGMDTSPARTRAAGRRAPRIPDWKDDQQ</sequence>
<proteinExistence type="predicted"/>
<evidence type="ECO:0000313" key="3">
    <source>
        <dbReference type="EMBL" id="KIA63060.1"/>
    </source>
</evidence>
<organism evidence="3 4">
    <name type="scientific">Nocardia vulneris</name>
    <dbReference type="NCBI Taxonomy" id="1141657"/>
    <lineage>
        <taxon>Bacteria</taxon>
        <taxon>Bacillati</taxon>
        <taxon>Actinomycetota</taxon>
        <taxon>Actinomycetes</taxon>
        <taxon>Mycobacteriales</taxon>
        <taxon>Nocardiaceae</taxon>
        <taxon>Nocardia</taxon>
    </lineage>
</organism>
<name>A0ABR4ZCK6_9NOCA</name>
<protein>
    <recommendedName>
        <fullName evidence="5">Type VII secretion protein EccE</fullName>
    </recommendedName>
</protein>
<gene>
    <name evidence="3" type="ORF">FG87_22165</name>
</gene>
<feature type="compositionally biased region" description="Basic and acidic residues" evidence="1">
    <location>
        <begin position="379"/>
        <end position="388"/>
    </location>
</feature>
<reference evidence="3 4" key="1">
    <citation type="journal article" date="2014" name="Int. J. Syst. Evol. Microbiol.">
        <title>Nocardia vulneris sp. nov., isolated from wounds of human patients in North America.</title>
        <authorList>
            <person name="Lasker B.A."/>
            <person name="Bell M."/>
            <person name="Klenk H.P."/>
            <person name="Sproer C."/>
            <person name="Schumann C."/>
            <person name="Schumann P."/>
            <person name="Brown J.M."/>
        </authorList>
    </citation>
    <scope>NUCLEOTIDE SEQUENCE [LARGE SCALE GENOMIC DNA]</scope>
    <source>
        <strain evidence="3 4">W9851</strain>
    </source>
</reference>
<dbReference type="EMBL" id="JNFP01000026">
    <property type="protein sequence ID" value="KIA63060.1"/>
    <property type="molecule type" value="Genomic_DNA"/>
</dbReference>
<keyword evidence="2" id="KW-0812">Transmembrane</keyword>
<keyword evidence="2" id="KW-0472">Membrane</keyword>